<gene>
    <name evidence="1" type="ORF">KYI95_15590</name>
</gene>
<sequence length="65" mass="7268">MIIPFDLRRAVANNLPLEGKRNQDAIFFALICSIQNKLKPDSAMKNQGRLVLISSSDGQNKRITP</sequence>
<keyword evidence="2" id="KW-1185">Reference proteome</keyword>
<organism evidence="1 2">
    <name type="scientific">Pantoea allii</name>
    <dbReference type="NCBI Taxonomy" id="574096"/>
    <lineage>
        <taxon>Bacteria</taxon>
        <taxon>Pseudomonadati</taxon>
        <taxon>Pseudomonadota</taxon>
        <taxon>Gammaproteobacteria</taxon>
        <taxon>Enterobacterales</taxon>
        <taxon>Erwiniaceae</taxon>
        <taxon>Pantoea</taxon>
    </lineage>
</organism>
<evidence type="ECO:0000313" key="1">
    <source>
        <dbReference type="EMBL" id="MBW1258601.1"/>
    </source>
</evidence>
<comment type="caution">
    <text evidence="1">The sequence shown here is derived from an EMBL/GenBank/DDBJ whole genome shotgun (WGS) entry which is preliminary data.</text>
</comment>
<name>A0ABS6VH66_9GAMM</name>
<protein>
    <submittedName>
        <fullName evidence="1">Uncharacterized protein</fullName>
    </submittedName>
</protein>
<dbReference type="EMBL" id="JAHVXZ010000008">
    <property type="protein sequence ID" value="MBW1258601.1"/>
    <property type="molecule type" value="Genomic_DNA"/>
</dbReference>
<dbReference type="RefSeq" id="WP_218995764.1">
    <property type="nucleotide sequence ID" value="NZ_JAHVXU010000009.1"/>
</dbReference>
<proteinExistence type="predicted"/>
<evidence type="ECO:0000313" key="2">
    <source>
        <dbReference type="Proteomes" id="UP001197236"/>
    </source>
</evidence>
<accession>A0ABS6VH66</accession>
<dbReference type="Proteomes" id="UP001197236">
    <property type="component" value="Unassembled WGS sequence"/>
</dbReference>
<reference evidence="1 2" key="1">
    <citation type="submission" date="2021-07" db="EMBL/GenBank/DDBJ databases">
        <title>A novel phosphonate cluster across the Pantoea species complex is important for pathogenicity in onion.</title>
        <authorList>
            <person name="Zhao M."/>
            <person name="Stice S."/>
            <person name="Shin G.Y."/>
            <person name="Coutinho T."/>
            <person name="Gitaitis R."/>
            <person name="Kvitko B."/>
            <person name="Dutta B."/>
        </authorList>
    </citation>
    <scope>NUCLEOTIDE SEQUENCE [LARGE SCALE GENOMIC DNA]</scope>
    <source>
        <strain evidence="1 2">BD 382</strain>
    </source>
</reference>